<dbReference type="InterPro" id="IPR050951">
    <property type="entry name" value="Retrovirus_Pol_polyprotein"/>
</dbReference>
<proteinExistence type="predicted"/>
<protein>
    <recommendedName>
        <fullName evidence="1">Gypsy retrotransposon integrase-like protein 1</fullName>
    </recommendedName>
</protein>
<evidence type="ECO:0000256" key="1">
    <source>
        <dbReference type="ARBA" id="ARBA00039658"/>
    </source>
</evidence>
<name>A0AAV7VXI3_PLEWA</name>
<dbReference type="AlphaFoldDB" id="A0AAV7VXI3"/>
<keyword evidence="4" id="KW-1185">Reference proteome</keyword>
<evidence type="ECO:0000313" key="4">
    <source>
        <dbReference type="Proteomes" id="UP001066276"/>
    </source>
</evidence>
<dbReference type="Gene3D" id="1.10.340.70">
    <property type="match status" value="1"/>
</dbReference>
<feature type="domain" description="Integrase zinc-binding" evidence="2">
    <location>
        <begin position="115"/>
        <end position="167"/>
    </location>
</feature>
<gene>
    <name evidence="3" type="ORF">NDU88_001794</name>
</gene>
<sequence>MQYDFEVMHIPGGRNIRADCLSRFPSQISSTTDEMVDDECCMIATVEVDHVCVCSETEWKEKLAGDNDLCAVMRFIAEGWPYERDLTMAIQPFWKISDELTIEEGILLRNDKIIPPEELRSSIVNKAHEGHLGTTMTKRRIQDSFWCPRMDSEIEHLVKNCAICSNSDKSLKTATPPLMPIACPGGLW</sequence>
<comment type="caution">
    <text evidence="3">The sequence shown here is derived from an EMBL/GenBank/DDBJ whole genome shotgun (WGS) entry which is preliminary data.</text>
</comment>
<dbReference type="PANTHER" id="PTHR37984:SF15">
    <property type="entry name" value="INTEGRASE CATALYTIC DOMAIN-CONTAINING PROTEIN"/>
    <property type="match status" value="1"/>
</dbReference>
<dbReference type="PANTHER" id="PTHR37984">
    <property type="entry name" value="PROTEIN CBG26694"/>
    <property type="match status" value="1"/>
</dbReference>
<evidence type="ECO:0000259" key="2">
    <source>
        <dbReference type="Pfam" id="PF17921"/>
    </source>
</evidence>
<dbReference type="EMBL" id="JANPWB010000002">
    <property type="protein sequence ID" value="KAJ1206389.1"/>
    <property type="molecule type" value="Genomic_DNA"/>
</dbReference>
<organism evidence="3 4">
    <name type="scientific">Pleurodeles waltl</name>
    <name type="common">Iberian ribbed newt</name>
    <dbReference type="NCBI Taxonomy" id="8319"/>
    <lineage>
        <taxon>Eukaryota</taxon>
        <taxon>Metazoa</taxon>
        <taxon>Chordata</taxon>
        <taxon>Craniata</taxon>
        <taxon>Vertebrata</taxon>
        <taxon>Euteleostomi</taxon>
        <taxon>Amphibia</taxon>
        <taxon>Batrachia</taxon>
        <taxon>Caudata</taxon>
        <taxon>Salamandroidea</taxon>
        <taxon>Salamandridae</taxon>
        <taxon>Pleurodelinae</taxon>
        <taxon>Pleurodeles</taxon>
    </lineage>
</organism>
<dbReference type="InterPro" id="IPR041588">
    <property type="entry name" value="Integrase_H2C2"/>
</dbReference>
<dbReference type="FunFam" id="1.10.340.70:FF:000003">
    <property type="entry name" value="Protein CBG25708"/>
    <property type="match status" value="1"/>
</dbReference>
<dbReference type="Proteomes" id="UP001066276">
    <property type="component" value="Chromosome 1_2"/>
</dbReference>
<evidence type="ECO:0000313" key="3">
    <source>
        <dbReference type="EMBL" id="KAJ1206389.1"/>
    </source>
</evidence>
<dbReference type="Pfam" id="PF17921">
    <property type="entry name" value="Integrase_H2C2"/>
    <property type="match status" value="1"/>
</dbReference>
<reference evidence="3" key="1">
    <citation type="journal article" date="2022" name="bioRxiv">
        <title>Sequencing and chromosome-scale assembly of the giantPleurodeles waltlgenome.</title>
        <authorList>
            <person name="Brown T."/>
            <person name="Elewa A."/>
            <person name="Iarovenko S."/>
            <person name="Subramanian E."/>
            <person name="Araus A.J."/>
            <person name="Petzold A."/>
            <person name="Susuki M."/>
            <person name="Suzuki K.-i.T."/>
            <person name="Hayashi T."/>
            <person name="Toyoda A."/>
            <person name="Oliveira C."/>
            <person name="Osipova E."/>
            <person name="Leigh N.D."/>
            <person name="Simon A."/>
            <person name="Yun M.H."/>
        </authorList>
    </citation>
    <scope>NUCLEOTIDE SEQUENCE</scope>
    <source>
        <strain evidence="3">20211129_DDA</strain>
        <tissue evidence="3">Liver</tissue>
    </source>
</reference>
<accession>A0AAV7VXI3</accession>